<dbReference type="GeneID" id="28740815"/>
<keyword evidence="3" id="KW-1185">Reference proteome</keyword>
<dbReference type="EMBL" id="LFJN01000003">
    <property type="protein sequence ID" value="KPI44743.1"/>
    <property type="molecule type" value="Genomic_DNA"/>
</dbReference>
<gene>
    <name evidence="2" type="ORF">AB675_8486</name>
</gene>
<dbReference type="OrthoDB" id="4192220at2759"/>
<accession>A0A0N1HWR4</accession>
<proteinExistence type="predicted"/>
<evidence type="ECO:0000256" key="1">
    <source>
        <dbReference type="SAM" id="MobiDB-lite"/>
    </source>
</evidence>
<organism evidence="2 3">
    <name type="scientific">Cyphellophora attinorum</name>
    <dbReference type="NCBI Taxonomy" id="1664694"/>
    <lineage>
        <taxon>Eukaryota</taxon>
        <taxon>Fungi</taxon>
        <taxon>Dikarya</taxon>
        <taxon>Ascomycota</taxon>
        <taxon>Pezizomycotina</taxon>
        <taxon>Eurotiomycetes</taxon>
        <taxon>Chaetothyriomycetidae</taxon>
        <taxon>Chaetothyriales</taxon>
        <taxon>Cyphellophoraceae</taxon>
        <taxon>Cyphellophora</taxon>
    </lineage>
</organism>
<dbReference type="Proteomes" id="UP000038010">
    <property type="component" value="Unassembled WGS sequence"/>
</dbReference>
<feature type="region of interest" description="Disordered" evidence="1">
    <location>
        <begin position="464"/>
        <end position="488"/>
    </location>
</feature>
<dbReference type="AlphaFoldDB" id="A0A0N1HWR4"/>
<dbReference type="RefSeq" id="XP_018004706.1">
    <property type="nucleotide sequence ID" value="XM_018148935.1"/>
</dbReference>
<protein>
    <submittedName>
        <fullName evidence="2">Uncharacterized protein</fullName>
    </submittedName>
</protein>
<comment type="caution">
    <text evidence="2">The sequence shown here is derived from an EMBL/GenBank/DDBJ whole genome shotgun (WGS) entry which is preliminary data.</text>
</comment>
<name>A0A0N1HWR4_9EURO</name>
<evidence type="ECO:0000313" key="2">
    <source>
        <dbReference type="EMBL" id="KPI44743.1"/>
    </source>
</evidence>
<dbReference type="VEuPathDB" id="FungiDB:AB675_8486"/>
<evidence type="ECO:0000313" key="3">
    <source>
        <dbReference type="Proteomes" id="UP000038010"/>
    </source>
</evidence>
<reference evidence="2 3" key="1">
    <citation type="submission" date="2015-06" db="EMBL/GenBank/DDBJ databases">
        <title>Draft genome of the ant-associated black yeast Phialophora attae CBS 131958.</title>
        <authorList>
            <person name="Moreno L.F."/>
            <person name="Stielow B.J."/>
            <person name="de Hoog S."/>
            <person name="Vicente V.A."/>
            <person name="Weiss V.A."/>
            <person name="de Vries M."/>
            <person name="Cruz L.M."/>
            <person name="Souza E.M."/>
        </authorList>
    </citation>
    <scope>NUCLEOTIDE SEQUENCE [LARGE SCALE GENOMIC DNA]</scope>
    <source>
        <strain evidence="2 3">CBS 131958</strain>
    </source>
</reference>
<dbReference type="STRING" id="1664694.A0A0N1HWR4"/>
<sequence>MVRAIPAEIVEIFLKHVIHGNGERGTSIVNLLCVSAIWRDIGLRLLWSDIVVDCDKLARFVQAPASSNFGLITSLTFTSEPPKETNDEQIPSIGSLFAGVSYRSPDVNKSCRQLNSTLKDLATILPLMTKMKTFSFYIQIQDGQLRAHSTAISRHTLAVVVKSLPESLESLEIDTKCYDRALDGETGEHLCHTIAQRIPSLINLRLRLAVMCPEIIAASKTLRSCVICLGAGRGPFSVTIRCDDKNQGIPISGNESDTRKFWHDLITSMSTKLLPSRNLKKLVVVDATGSSGMQLGKFDIRDLLTSKTTSCPVQTLRYLNILVRYPQGADPSNICDVAGFMGDVEELVEGQSWHTTTTGSRFPDDYKTSSMGAKHDWATNRKHATPESWPAKITENAGDPSFADHSKYWTALHGGPSTLWEDEAKAGRRLVEVRVVDGVGDTEPIIRLNQKEKDNSVVLEQQAQQQAWSAPSTSGLFGFASSSTSTGG</sequence>